<evidence type="ECO:0000313" key="1">
    <source>
        <dbReference type="EMBL" id="MCW9712683.1"/>
    </source>
</evidence>
<dbReference type="Proteomes" id="UP001207337">
    <property type="component" value="Unassembled WGS sequence"/>
</dbReference>
<protein>
    <submittedName>
        <fullName evidence="1">Uncharacterized protein</fullName>
    </submittedName>
</protein>
<name>A0ABT3PXW8_9BACT</name>
<sequence length="61" mass="7101">MLIQLINALLKAMLFRNIDLNSICRVDGDVGFVWFKAKGQTYCISIQQADFDLEEYEDQQQ</sequence>
<dbReference type="RefSeq" id="WP_265788809.1">
    <property type="nucleotide sequence ID" value="NZ_BAABRS010000001.1"/>
</dbReference>
<accession>A0ABT3PXW8</accession>
<proteinExistence type="predicted"/>
<keyword evidence="2" id="KW-1185">Reference proteome</keyword>
<comment type="caution">
    <text evidence="1">The sequence shown here is derived from an EMBL/GenBank/DDBJ whole genome shotgun (WGS) entry which is preliminary data.</text>
</comment>
<reference evidence="1 2" key="1">
    <citation type="submission" date="2021-11" db="EMBL/GenBank/DDBJ databases">
        <title>Aliifidinibius sp. nov., a new bacterium isolated from saline soil.</title>
        <authorList>
            <person name="Galisteo C."/>
            <person name="De La Haba R."/>
            <person name="Sanchez-Porro C."/>
            <person name="Ventosa A."/>
        </authorList>
    </citation>
    <scope>NUCLEOTIDE SEQUENCE [LARGE SCALE GENOMIC DNA]</scope>
    <source>
        <strain evidence="1 2">KACC 190600</strain>
    </source>
</reference>
<organism evidence="1 2">
    <name type="scientific">Fodinibius salicampi</name>
    <dbReference type="NCBI Taxonomy" id="1920655"/>
    <lineage>
        <taxon>Bacteria</taxon>
        <taxon>Pseudomonadati</taxon>
        <taxon>Balneolota</taxon>
        <taxon>Balneolia</taxon>
        <taxon>Balneolales</taxon>
        <taxon>Balneolaceae</taxon>
        <taxon>Fodinibius</taxon>
    </lineage>
</organism>
<evidence type="ECO:0000313" key="2">
    <source>
        <dbReference type="Proteomes" id="UP001207337"/>
    </source>
</evidence>
<gene>
    <name evidence="1" type="ORF">LQ318_07180</name>
</gene>
<dbReference type="EMBL" id="JAJNDC010000001">
    <property type="protein sequence ID" value="MCW9712683.1"/>
    <property type="molecule type" value="Genomic_DNA"/>
</dbReference>